<dbReference type="OrthoDB" id="6624188at2759"/>
<dbReference type="InterPro" id="IPR006207">
    <property type="entry name" value="Cys_knot_C"/>
</dbReference>
<feature type="chain" id="PRO_5027657169" evidence="9">
    <location>
        <begin position="29"/>
        <end position="188"/>
    </location>
</feature>
<feature type="domain" description="CTCK" evidence="10">
    <location>
        <begin position="79"/>
        <end position="170"/>
    </location>
</feature>
<name>A0A6P8HVW7_ACTTE</name>
<feature type="signal peptide" evidence="9">
    <location>
        <begin position="1"/>
        <end position="28"/>
    </location>
</feature>
<dbReference type="Proteomes" id="UP000515163">
    <property type="component" value="Unplaced"/>
</dbReference>
<evidence type="ECO:0000259" key="10">
    <source>
        <dbReference type="PROSITE" id="PS01225"/>
    </source>
</evidence>
<evidence type="ECO:0000256" key="8">
    <source>
        <dbReference type="PROSITE-ProRule" id="PRU00039"/>
    </source>
</evidence>
<evidence type="ECO:0000256" key="3">
    <source>
        <dbReference type="ARBA" id="ARBA00022525"/>
    </source>
</evidence>
<evidence type="ECO:0000256" key="7">
    <source>
        <dbReference type="ARBA" id="ARBA00023180"/>
    </source>
</evidence>
<dbReference type="RefSeq" id="XP_031560554.1">
    <property type="nucleotide sequence ID" value="XM_031704694.1"/>
</dbReference>
<gene>
    <name evidence="12" type="primary">LOC116296644</name>
</gene>
<comment type="subcellular location">
    <subcellularLocation>
        <location evidence="1">Secreted</location>
    </subcellularLocation>
</comment>
<evidence type="ECO:0000256" key="1">
    <source>
        <dbReference type="ARBA" id="ARBA00004613"/>
    </source>
</evidence>
<dbReference type="PANTHER" id="PTHR14903:SF6">
    <property type="entry name" value="CTCK DOMAIN-CONTAINING PROTEIN"/>
    <property type="match status" value="1"/>
</dbReference>
<organism evidence="11 12">
    <name type="scientific">Actinia tenebrosa</name>
    <name type="common">Australian red waratah sea anemone</name>
    <dbReference type="NCBI Taxonomy" id="6105"/>
    <lineage>
        <taxon>Eukaryota</taxon>
        <taxon>Metazoa</taxon>
        <taxon>Cnidaria</taxon>
        <taxon>Anthozoa</taxon>
        <taxon>Hexacorallia</taxon>
        <taxon>Actiniaria</taxon>
        <taxon>Actiniidae</taxon>
        <taxon>Actinia</taxon>
    </lineage>
</organism>
<dbReference type="GeneID" id="116296644"/>
<dbReference type="FunCoup" id="A0A6P8HVW7">
    <property type="interactions" value="187"/>
</dbReference>
<evidence type="ECO:0000256" key="2">
    <source>
        <dbReference type="ARBA" id="ARBA00007850"/>
    </source>
</evidence>
<keyword evidence="11" id="KW-1185">Reference proteome</keyword>
<reference evidence="12" key="1">
    <citation type="submission" date="2025-08" db="UniProtKB">
        <authorList>
            <consortium name="RefSeq"/>
        </authorList>
    </citation>
    <scope>IDENTIFICATION</scope>
    <source>
        <tissue evidence="12">Tentacle</tissue>
    </source>
</reference>
<comment type="similarity">
    <text evidence="2">Belongs to the sclerostin family.</text>
</comment>
<evidence type="ECO:0000256" key="9">
    <source>
        <dbReference type="SAM" id="SignalP"/>
    </source>
</evidence>
<accession>A0A6P8HVW7</accession>
<dbReference type="AlphaFoldDB" id="A0A6P8HVW7"/>
<dbReference type="InParanoid" id="A0A6P8HVW7"/>
<evidence type="ECO:0000313" key="11">
    <source>
        <dbReference type="Proteomes" id="UP000515163"/>
    </source>
</evidence>
<keyword evidence="6" id="KW-1015">Disulfide bond</keyword>
<dbReference type="SUPFAM" id="SSF57501">
    <property type="entry name" value="Cystine-knot cytokines"/>
    <property type="match status" value="1"/>
</dbReference>
<dbReference type="PANTHER" id="PTHR14903">
    <property type="entry name" value="SCLEROSTIN-RELATED"/>
    <property type="match status" value="1"/>
</dbReference>
<dbReference type="InterPro" id="IPR029034">
    <property type="entry name" value="Cystine-knot_cytokine"/>
</dbReference>
<evidence type="ECO:0000256" key="4">
    <source>
        <dbReference type="ARBA" id="ARBA00022687"/>
    </source>
</evidence>
<dbReference type="InterPro" id="IPR008835">
    <property type="entry name" value="Sclerostin/SOSTDC1"/>
</dbReference>
<dbReference type="Gene3D" id="2.10.90.10">
    <property type="entry name" value="Cystine-knot cytokines"/>
    <property type="match status" value="1"/>
</dbReference>
<comment type="caution">
    <text evidence="8">Lacks conserved residue(s) required for the propagation of feature annotation.</text>
</comment>
<dbReference type="GO" id="GO:0016055">
    <property type="term" value="P:Wnt signaling pathway"/>
    <property type="evidence" value="ECO:0007669"/>
    <property type="project" value="UniProtKB-KW"/>
</dbReference>
<dbReference type="GO" id="GO:0030514">
    <property type="term" value="P:negative regulation of BMP signaling pathway"/>
    <property type="evidence" value="ECO:0007669"/>
    <property type="project" value="TreeGrafter"/>
</dbReference>
<sequence>MKHWRRCWSWKLLLGLVILGLCWDNGLCRKRAKPQRSTPTIPRAFNETFNSTSGGKNDVQQLFALQQPREEPRILNLGCYGIKIRRYVSNGFCTSRKAIRDTICDGRCLPMDELPWFPEFSKVISRNKREWRCVPDYVKRRKVTVFCNDGTKRRYRIPVVRTCKCKRYTKKQNMTNPPGQSKKDSKPR</sequence>
<evidence type="ECO:0000256" key="6">
    <source>
        <dbReference type="ARBA" id="ARBA00023157"/>
    </source>
</evidence>
<evidence type="ECO:0000256" key="5">
    <source>
        <dbReference type="ARBA" id="ARBA00022729"/>
    </source>
</evidence>
<evidence type="ECO:0000313" key="12">
    <source>
        <dbReference type="RefSeq" id="XP_031560554.1"/>
    </source>
</evidence>
<dbReference type="Pfam" id="PF05463">
    <property type="entry name" value="Sclerostin"/>
    <property type="match status" value="1"/>
</dbReference>
<keyword evidence="5 9" id="KW-0732">Signal</keyword>
<keyword evidence="3" id="KW-0964">Secreted</keyword>
<keyword evidence="4" id="KW-0879">Wnt signaling pathway</keyword>
<dbReference type="GO" id="GO:0005615">
    <property type="term" value="C:extracellular space"/>
    <property type="evidence" value="ECO:0007669"/>
    <property type="project" value="InterPro"/>
</dbReference>
<dbReference type="GO" id="GO:0036122">
    <property type="term" value="F:BMP binding"/>
    <property type="evidence" value="ECO:0007669"/>
    <property type="project" value="TreeGrafter"/>
</dbReference>
<dbReference type="GO" id="GO:0030178">
    <property type="term" value="P:negative regulation of Wnt signaling pathway"/>
    <property type="evidence" value="ECO:0007669"/>
    <property type="project" value="TreeGrafter"/>
</dbReference>
<dbReference type="KEGG" id="aten:116296644"/>
<keyword evidence="7" id="KW-0325">Glycoprotein</keyword>
<dbReference type="PROSITE" id="PS01225">
    <property type="entry name" value="CTCK_2"/>
    <property type="match status" value="1"/>
</dbReference>
<proteinExistence type="inferred from homology"/>
<protein>
    <submittedName>
        <fullName evidence="12">Sclerostin domain-containing protein 1-like</fullName>
    </submittedName>
</protein>